<feature type="transmembrane region" description="Helical" evidence="6">
    <location>
        <begin position="106"/>
        <end position="130"/>
    </location>
</feature>
<proteinExistence type="inferred from homology"/>
<evidence type="ECO:0000256" key="4">
    <source>
        <dbReference type="ARBA" id="ARBA00022989"/>
    </source>
</evidence>
<organism evidence="7 8">
    <name type="scientific">Roseateles terrae</name>
    <dbReference type="NCBI Taxonomy" id="431060"/>
    <lineage>
        <taxon>Bacteria</taxon>
        <taxon>Pseudomonadati</taxon>
        <taxon>Pseudomonadota</taxon>
        <taxon>Betaproteobacteria</taxon>
        <taxon>Burkholderiales</taxon>
        <taxon>Sphaerotilaceae</taxon>
        <taxon>Roseateles</taxon>
    </lineage>
</organism>
<dbReference type="Gene3D" id="1.20.1250.20">
    <property type="entry name" value="MFS general substrate transporter like domains"/>
    <property type="match status" value="1"/>
</dbReference>
<dbReference type="PANTHER" id="PTHR23538">
    <property type="entry name" value="44.5 KD BACTERIOCHLOROPHYLL SYNTHASE SUBUNIT"/>
    <property type="match status" value="1"/>
</dbReference>
<feature type="transmembrane region" description="Helical" evidence="6">
    <location>
        <begin position="301"/>
        <end position="320"/>
    </location>
</feature>
<dbReference type="Pfam" id="PF03209">
    <property type="entry name" value="PUCC"/>
    <property type="match status" value="1"/>
</dbReference>
<dbReference type="InterPro" id="IPR026036">
    <property type="entry name" value="PucC"/>
</dbReference>
<comment type="subcellular location">
    <subcellularLocation>
        <location evidence="1">Membrane</location>
        <topology evidence="1">Multi-pass membrane protein</topology>
    </subcellularLocation>
</comment>
<dbReference type="Proteomes" id="UP000574369">
    <property type="component" value="Unassembled WGS sequence"/>
</dbReference>
<keyword evidence="3 6" id="KW-0812">Transmembrane</keyword>
<dbReference type="CDD" id="cd06176">
    <property type="entry name" value="MFS_BCD_PucC-like"/>
    <property type="match status" value="1"/>
</dbReference>
<feature type="transmembrane region" description="Helical" evidence="6">
    <location>
        <begin position="268"/>
        <end position="289"/>
    </location>
</feature>
<dbReference type="InterPro" id="IPR004896">
    <property type="entry name" value="PucC-rel"/>
</dbReference>
<comment type="caution">
    <text evidence="7">The sequence shown here is derived from an EMBL/GenBank/DDBJ whole genome shotgun (WGS) entry which is preliminary data.</text>
</comment>
<feature type="transmembrane region" description="Helical" evidence="6">
    <location>
        <begin position="340"/>
        <end position="363"/>
    </location>
</feature>
<evidence type="ECO:0000256" key="2">
    <source>
        <dbReference type="ARBA" id="ARBA00008412"/>
    </source>
</evidence>
<dbReference type="RefSeq" id="WP_088452117.1">
    <property type="nucleotide sequence ID" value="NZ_JACHXO010000005.1"/>
</dbReference>
<evidence type="ECO:0000256" key="5">
    <source>
        <dbReference type="ARBA" id="ARBA00023136"/>
    </source>
</evidence>
<sequence>MSGFMGWPGVIRLGLVQSALGAIVVLTTSTLNRVMVVEMALPALLPGLLLGWHYVVQVARPRMGHGADQGRRCTPWILGGMVTLAAGGWLAALATVLMGLHLAGGIALAVLAYGLIGLGVAASGTSLLTLLAKRVAPERRAAAATTVWMLMIVGFVVTAGVSGRLLDPFSPHRLLMVAGGVALSAVGVAALALYRLEGRGAAGMPMAPSVPVPFGQALRDAWADPRARRFTIFVFVSMLTYSMQDLILEPFAGLVFGLTPGATTQLSGTQHGGALLGMLLAAGAGSRWAGGRWGSLRTWTVWGCVASGLALAGLVGAGLVGSGRVASGIGGQGWPLAANVWVLGMCTGAFSIAAIGSMMGLAGAHGPGQEGVRMGLWGAAQAQAFALGGLVGTAASDLARWLLHSTGPAYALVFLANALLFLVAAWLAAHVEARPASARPVFIGHLRRAP</sequence>
<keyword evidence="4 6" id="KW-1133">Transmembrane helix</keyword>
<gene>
    <name evidence="7" type="ORF">FHS28_003161</name>
</gene>
<reference evidence="7 8" key="1">
    <citation type="submission" date="2020-08" db="EMBL/GenBank/DDBJ databases">
        <title>Genomic Encyclopedia of Type Strains, Phase III (KMG-III): the genomes of soil and plant-associated and newly described type strains.</title>
        <authorList>
            <person name="Whitman W."/>
        </authorList>
    </citation>
    <scope>NUCLEOTIDE SEQUENCE [LARGE SCALE GENOMIC DNA]</scope>
    <source>
        <strain evidence="7 8">CECT 7247</strain>
    </source>
</reference>
<feature type="transmembrane region" description="Helical" evidence="6">
    <location>
        <begin position="230"/>
        <end position="248"/>
    </location>
</feature>
<dbReference type="PIRSF" id="PIRSF016565">
    <property type="entry name" value="PucC"/>
    <property type="match status" value="1"/>
</dbReference>
<keyword evidence="5 6" id="KW-0472">Membrane</keyword>
<evidence type="ECO:0000256" key="6">
    <source>
        <dbReference type="SAM" id="Phobius"/>
    </source>
</evidence>
<feature type="transmembrane region" description="Helical" evidence="6">
    <location>
        <begin position="409"/>
        <end position="429"/>
    </location>
</feature>
<feature type="transmembrane region" description="Helical" evidence="6">
    <location>
        <begin position="174"/>
        <end position="194"/>
    </location>
</feature>
<dbReference type="EMBL" id="JACHXO010000005">
    <property type="protein sequence ID" value="MBB3195755.1"/>
    <property type="molecule type" value="Genomic_DNA"/>
</dbReference>
<protein>
    <submittedName>
        <fullName evidence="7">BCD family chlorophyll transporter-like MFS transporter</fullName>
    </submittedName>
</protein>
<feature type="transmembrane region" description="Helical" evidence="6">
    <location>
        <begin position="9"/>
        <end position="28"/>
    </location>
</feature>
<feature type="transmembrane region" description="Helical" evidence="6">
    <location>
        <begin position="142"/>
        <end position="162"/>
    </location>
</feature>
<evidence type="ECO:0000313" key="8">
    <source>
        <dbReference type="Proteomes" id="UP000574369"/>
    </source>
</evidence>
<evidence type="ECO:0000313" key="7">
    <source>
        <dbReference type="EMBL" id="MBB3195755.1"/>
    </source>
</evidence>
<accession>A0ABR6GUG1</accession>
<feature type="transmembrane region" description="Helical" evidence="6">
    <location>
        <begin position="34"/>
        <end position="55"/>
    </location>
</feature>
<comment type="similarity">
    <text evidence="2">Belongs to the PucC family.</text>
</comment>
<name>A0ABR6GUG1_9BURK</name>
<dbReference type="PANTHER" id="PTHR23538:SF1">
    <property type="entry name" value="44.5 KD BACTERIOCHLOROPHYLL SYNTHASE SUBUNIT"/>
    <property type="match status" value="1"/>
</dbReference>
<keyword evidence="8" id="KW-1185">Reference proteome</keyword>
<dbReference type="InterPro" id="IPR036259">
    <property type="entry name" value="MFS_trans_sf"/>
</dbReference>
<feature type="transmembrane region" description="Helical" evidence="6">
    <location>
        <begin position="76"/>
        <end position="100"/>
    </location>
</feature>
<dbReference type="SUPFAM" id="SSF103473">
    <property type="entry name" value="MFS general substrate transporter"/>
    <property type="match status" value="1"/>
</dbReference>
<evidence type="ECO:0000256" key="3">
    <source>
        <dbReference type="ARBA" id="ARBA00022692"/>
    </source>
</evidence>
<evidence type="ECO:0000256" key="1">
    <source>
        <dbReference type="ARBA" id="ARBA00004141"/>
    </source>
</evidence>